<dbReference type="Gene3D" id="1.20.272.10">
    <property type="match status" value="1"/>
</dbReference>
<evidence type="ECO:0000313" key="14">
    <source>
        <dbReference type="Proteomes" id="UP000178495"/>
    </source>
</evidence>
<keyword evidence="3 11" id="KW-0548">Nucleotidyltransferase</keyword>
<dbReference type="InterPro" id="IPR045085">
    <property type="entry name" value="HLD_clamp_pol_III_gamma_tau"/>
</dbReference>
<evidence type="ECO:0000256" key="9">
    <source>
        <dbReference type="ARBA" id="ARBA00022932"/>
    </source>
</evidence>
<dbReference type="STRING" id="1798652.A3A43_02190"/>
<keyword evidence="2 11" id="KW-0808">Transferase</keyword>
<dbReference type="Gene3D" id="1.10.8.60">
    <property type="match status" value="1"/>
</dbReference>
<dbReference type="GO" id="GO:0005524">
    <property type="term" value="F:ATP binding"/>
    <property type="evidence" value="ECO:0007669"/>
    <property type="project" value="UniProtKB-KW"/>
</dbReference>
<reference evidence="13 14" key="1">
    <citation type="journal article" date="2016" name="Nat. Commun.">
        <title>Thousands of microbial genomes shed light on interconnected biogeochemical processes in an aquifer system.</title>
        <authorList>
            <person name="Anantharaman K."/>
            <person name="Brown C.T."/>
            <person name="Hug L.A."/>
            <person name="Sharon I."/>
            <person name="Castelle C.J."/>
            <person name="Probst A.J."/>
            <person name="Thomas B.C."/>
            <person name="Singh A."/>
            <person name="Wilkins M.J."/>
            <person name="Karaoz U."/>
            <person name="Brodie E.L."/>
            <person name="Williams K.H."/>
            <person name="Hubbard S.S."/>
            <person name="Banfield J.F."/>
        </authorList>
    </citation>
    <scope>NUCLEOTIDE SEQUENCE [LARGE SCALE GENOMIC DNA]</scope>
</reference>
<evidence type="ECO:0000256" key="1">
    <source>
        <dbReference type="ARBA" id="ARBA00006360"/>
    </source>
</evidence>
<dbReference type="SMART" id="SM00382">
    <property type="entry name" value="AAA"/>
    <property type="match status" value="1"/>
</dbReference>
<dbReference type="EC" id="2.7.7.7" evidence="11"/>
<dbReference type="PANTHER" id="PTHR11669:SF0">
    <property type="entry name" value="PROTEIN STICHEL-LIKE 2"/>
    <property type="match status" value="1"/>
</dbReference>
<dbReference type="AlphaFoldDB" id="A0A1G2CMF1"/>
<evidence type="ECO:0000256" key="11">
    <source>
        <dbReference type="RuleBase" id="RU364063"/>
    </source>
</evidence>
<keyword evidence="9 11" id="KW-0239">DNA-directed DNA polymerase</keyword>
<evidence type="ECO:0000256" key="10">
    <source>
        <dbReference type="ARBA" id="ARBA00049244"/>
    </source>
</evidence>
<evidence type="ECO:0000256" key="4">
    <source>
        <dbReference type="ARBA" id="ARBA00022705"/>
    </source>
</evidence>
<dbReference type="FunFam" id="1.10.8.60:FF:000013">
    <property type="entry name" value="DNA polymerase III subunit gamma/tau"/>
    <property type="match status" value="1"/>
</dbReference>
<dbReference type="InterPro" id="IPR003593">
    <property type="entry name" value="AAA+_ATPase"/>
</dbReference>
<keyword evidence="4 11" id="KW-0235">DNA replication</keyword>
<dbReference type="SUPFAM" id="SSF48019">
    <property type="entry name" value="post-AAA+ oligomerization domain-like"/>
    <property type="match status" value="1"/>
</dbReference>
<dbReference type="Gene3D" id="3.40.50.300">
    <property type="entry name" value="P-loop containing nucleotide triphosphate hydrolases"/>
    <property type="match status" value="1"/>
</dbReference>
<dbReference type="GO" id="GO:0003887">
    <property type="term" value="F:DNA-directed DNA polymerase activity"/>
    <property type="evidence" value="ECO:0007669"/>
    <property type="project" value="UniProtKB-KW"/>
</dbReference>
<dbReference type="InterPro" id="IPR008921">
    <property type="entry name" value="DNA_pol3_clamp-load_cplx_C"/>
</dbReference>
<protein>
    <recommendedName>
        <fullName evidence="11">DNA polymerase III subunit gamma/tau</fullName>
        <ecNumber evidence="11">2.7.7.7</ecNumber>
    </recommendedName>
</protein>
<dbReference type="InterPro" id="IPR050238">
    <property type="entry name" value="DNA_Rep/Repair_Clamp_Loader"/>
</dbReference>
<dbReference type="GO" id="GO:0006261">
    <property type="term" value="P:DNA-templated DNA replication"/>
    <property type="evidence" value="ECO:0007669"/>
    <property type="project" value="TreeGrafter"/>
</dbReference>
<dbReference type="Pfam" id="PF13177">
    <property type="entry name" value="DNA_pol3_delta2"/>
    <property type="match status" value="1"/>
</dbReference>
<organism evidence="13 14">
    <name type="scientific">Candidatus Liptonbacteria bacterium RIFCSPLOWO2_01_FULL_56_20</name>
    <dbReference type="NCBI Taxonomy" id="1798652"/>
    <lineage>
        <taxon>Bacteria</taxon>
        <taxon>Candidatus Liptoniibacteriota</taxon>
    </lineage>
</organism>
<comment type="similarity">
    <text evidence="1 11">Belongs to the DnaX/STICHEL family.</text>
</comment>
<comment type="function">
    <text evidence="11">DNA polymerase III is a complex, multichain enzyme responsible for most of the replicative synthesis in bacteria. This DNA polymerase also exhibits 3' to 5' exonuclease activity.</text>
</comment>
<keyword evidence="6 11" id="KW-0547">Nucleotide-binding</keyword>
<dbReference type="NCBIfam" id="TIGR02397">
    <property type="entry name" value="dnaX_nterm"/>
    <property type="match status" value="1"/>
</dbReference>
<comment type="catalytic activity">
    <reaction evidence="10 11">
        <text>DNA(n) + a 2'-deoxyribonucleoside 5'-triphosphate = DNA(n+1) + diphosphate</text>
        <dbReference type="Rhea" id="RHEA:22508"/>
        <dbReference type="Rhea" id="RHEA-COMP:17339"/>
        <dbReference type="Rhea" id="RHEA-COMP:17340"/>
        <dbReference type="ChEBI" id="CHEBI:33019"/>
        <dbReference type="ChEBI" id="CHEBI:61560"/>
        <dbReference type="ChEBI" id="CHEBI:173112"/>
        <dbReference type="EC" id="2.7.7.7"/>
    </reaction>
</comment>
<evidence type="ECO:0000256" key="8">
    <source>
        <dbReference type="ARBA" id="ARBA00022840"/>
    </source>
</evidence>
<keyword evidence="7" id="KW-0862">Zinc</keyword>
<evidence type="ECO:0000256" key="3">
    <source>
        <dbReference type="ARBA" id="ARBA00022695"/>
    </source>
</evidence>
<dbReference type="Proteomes" id="UP000178495">
    <property type="component" value="Unassembled WGS sequence"/>
</dbReference>
<dbReference type="InterPro" id="IPR022754">
    <property type="entry name" value="DNA_pol_III_gamma-3"/>
</dbReference>
<dbReference type="GO" id="GO:0003677">
    <property type="term" value="F:DNA binding"/>
    <property type="evidence" value="ECO:0007669"/>
    <property type="project" value="InterPro"/>
</dbReference>
<evidence type="ECO:0000313" key="13">
    <source>
        <dbReference type="EMBL" id="OGZ01821.1"/>
    </source>
</evidence>
<accession>A0A1G2CMF1</accession>
<dbReference type="GO" id="GO:0046872">
    <property type="term" value="F:metal ion binding"/>
    <property type="evidence" value="ECO:0007669"/>
    <property type="project" value="UniProtKB-KW"/>
</dbReference>
<gene>
    <name evidence="11" type="primary">dnaX</name>
    <name evidence="13" type="ORF">A3A43_02190</name>
</gene>
<dbReference type="Pfam" id="PF22608">
    <property type="entry name" value="DNAX_ATPase_lid"/>
    <property type="match status" value="1"/>
</dbReference>
<feature type="domain" description="AAA+ ATPase" evidence="12">
    <location>
        <begin position="36"/>
        <end position="255"/>
    </location>
</feature>
<dbReference type="GO" id="GO:0009360">
    <property type="term" value="C:DNA polymerase III complex"/>
    <property type="evidence" value="ECO:0007669"/>
    <property type="project" value="InterPro"/>
</dbReference>
<evidence type="ECO:0000256" key="7">
    <source>
        <dbReference type="ARBA" id="ARBA00022833"/>
    </source>
</evidence>
<dbReference type="NCBIfam" id="NF004046">
    <property type="entry name" value="PRK05563.1"/>
    <property type="match status" value="1"/>
</dbReference>
<proteinExistence type="inferred from homology"/>
<evidence type="ECO:0000256" key="5">
    <source>
        <dbReference type="ARBA" id="ARBA00022723"/>
    </source>
</evidence>
<keyword evidence="8 11" id="KW-0067">ATP-binding</keyword>
<sequence length="372" mass="40955">MALALYRKYRPKKLEDLLGQESNVLILKNAARQGKLGHAYLFYGPRGTGKTSTARLIAKLLNCERRARDPKFGALGEPCNACRVCEEIGANISFDVIEIDAASNRGIEEIRNIKESIAIAPAGSRFKVYIIDEAHMLTGPASNAMLKTLEEPPAHAVFILATTEYEKLPPTITSRTQRFLFKKIPKVKMLEKLSAIAKAERIAIDPPALELIAAAAEGSLRDAESMLDQLSSFEEAIDLAAAERLTGRLGFKKVDGLAELILKNDLRASLDCLAAIHEEGHNLVQLTRDLIHYVRKILTLAVNPLLAESFHLELTADEIRRAQQLAGLVNADQGVKLLRALIRAYSEMRYSPFAMIPLEIALIEHLGTTAVA</sequence>
<dbReference type="EMBL" id="MHLC01000003">
    <property type="protein sequence ID" value="OGZ01821.1"/>
    <property type="molecule type" value="Genomic_DNA"/>
</dbReference>
<evidence type="ECO:0000256" key="6">
    <source>
        <dbReference type="ARBA" id="ARBA00022741"/>
    </source>
</evidence>
<evidence type="ECO:0000256" key="2">
    <source>
        <dbReference type="ARBA" id="ARBA00022679"/>
    </source>
</evidence>
<dbReference type="InterPro" id="IPR027417">
    <property type="entry name" value="P-loop_NTPase"/>
</dbReference>
<dbReference type="Pfam" id="PF12169">
    <property type="entry name" value="DNA_pol3_gamma3"/>
    <property type="match status" value="1"/>
</dbReference>
<dbReference type="InterPro" id="IPR012763">
    <property type="entry name" value="DNA_pol_III_sug/sutau_N"/>
</dbReference>
<dbReference type="SUPFAM" id="SSF52540">
    <property type="entry name" value="P-loop containing nucleoside triphosphate hydrolases"/>
    <property type="match status" value="1"/>
</dbReference>
<comment type="subunit">
    <text evidence="11">DNA polymerase III contains a core (composed of alpha, epsilon and theta chains) that associates with a tau subunit. This core dimerizes to form the POLIII' complex. PolIII' associates with the gamma complex (composed of gamma, delta, delta', psi and chi chains) and with the beta chain to form the complete DNA polymerase III complex.</text>
</comment>
<evidence type="ECO:0000259" key="12">
    <source>
        <dbReference type="SMART" id="SM00382"/>
    </source>
</evidence>
<dbReference type="CDD" id="cd00009">
    <property type="entry name" value="AAA"/>
    <property type="match status" value="1"/>
</dbReference>
<name>A0A1G2CMF1_9BACT</name>
<keyword evidence="5" id="KW-0479">Metal-binding</keyword>
<comment type="caution">
    <text evidence="13">The sequence shown here is derived from an EMBL/GenBank/DDBJ whole genome shotgun (WGS) entry which is preliminary data.</text>
</comment>
<dbReference type="PANTHER" id="PTHR11669">
    <property type="entry name" value="REPLICATION FACTOR C / DNA POLYMERASE III GAMMA-TAU SUBUNIT"/>
    <property type="match status" value="1"/>
</dbReference>